<dbReference type="GO" id="GO:0005221">
    <property type="term" value="F:intracellularly cyclic nucleotide-activated monoatomic cation channel activity"/>
    <property type="evidence" value="ECO:0007669"/>
    <property type="project" value="InterPro"/>
</dbReference>
<feature type="transmembrane region" description="Helical" evidence="2">
    <location>
        <begin position="20"/>
        <end position="51"/>
    </location>
</feature>
<evidence type="ECO:0000256" key="2">
    <source>
        <dbReference type="SAM" id="Phobius"/>
    </source>
</evidence>
<dbReference type="OrthoDB" id="119241at2759"/>
<evidence type="ECO:0000313" key="5">
    <source>
        <dbReference type="Proteomes" id="UP000794436"/>
    </source>
</evidence>
<sequence>MFEALCLLQGQGDGTRSNSIAANLFSILTVLLGSVLLAIIFGNVAMLVANFNANSTNYQRKLESAVATMDKLHLPGPLRRRIHQYYAYLWGEYESLDGDVSGFSKELSHTLELEVGLCRYMNLIVDVPFWKDCSPDFVTQIVLNLVIRVYLPDDFVFCQGEVGNELFMINHGICDVYHGENTLNYRPDSYKSLATTVLEPGKATNGCVRMETGAVPGEMSLLMNYRRTANVLAVTHVEMCILKRETFQQLTTQYPEDRRVVLHRNVKWSIARNDKPFP</sequence>
<dbReference type="SMART" id="SM00100">
    <property type="entry name" value="cNMP"/>
    <property type="match status" value="1"/>
</dbReference>
<keyword evidence="1" id="KW-0406">Ion transport</keyword>
<keyword evidence="1" id="KW-1071">Ligand-gated ion channel</keyword>
<dbReference type="InterPro" id="IPR050866">
    <property type="entry name" value="CNG_cation_channel"/>
</dbReference>
<protein>
    <recommendedName>
        <fullName evidence="3">Cyclic nucleotide-binding domain-containing protein</fullName>
    </recommendedName>
</protein>
<dbReference type="Pfam" id="PF00027">
    <property type="entry name" value="cNMP_binding"/>
    <property type="match status" value="1"/>
</dbReference>
<dbReference type="PANTHER" id="PTHR45638">
    <property type="entry name" value="CYCLIC NUCLEOTIDE-GATED CATION CHANNEL SUBUNIT A"/>
    <property type="match status" value="1"/>
</dbReference>
<keyword evidence="2" id="KW-0472">Membrane</keyword>
<dbReference type="PANTHER" id="PTHR45638:SF11">
    <property type="entry name" value="CYCLIC NUCLEOTIDE-GATED CATION CHANNEL SUBUNIT A"/>
    <property type="match status" value="1"/>
</dbReference>
<keyword evidence="2" id="KW-1133">Transmembrane helix</keyword>
<dbReference type="CDD" id="cd00038">
    <property type="entry name" value="CAP_ED"/>
    <property type="match status" value="1"/>
</dbReference>
<organism evidence="4 5">
    <name type="scientific">Pythium oligandrum</name>
    <name type="common">Mycoparasitic fungus</name>
    <dbReference type="NCBI Taxonomy" id="41045"/>
    <lineage>
        <taxon>Eukaryota</taxon>
        <taxon>Sar</taxon>
        <taxon>Stramenopiles</taxon>
        <taxon>Oomycota</taxon>
        <taxon>Peronosporomycetes</taxon>
        <taxon>Pythiales</taxon>
        <taxon>Pythiaceae</taxon>
        <taxon>Pythium</taxon>
    </lineage>
</organism>
<dbReference type="EMBL" id="SPLM01000110">
    <property type="protein sequence ID" value="TMW58780.1"/>
    <property type="molecule type" value="Genomic_DNA"/>
</dbReference>
<dbReference type="InterPro" id="IPR014710">
    <property type="entry name" value="RmlC-like_jellyroll"/>
</dbReference>
<keyword evidence="1" id="KW-0813">Transport</keyword>
<dbReference type="AlphaFoldDB" id="A0A8K1C957"/>
<proteinExistence type="predicted"/>
<reference evidence="4" key="1">
    <citation type="submission" date="2019-03" db="EMBL/GenBank/DDBJ databases">
        <title>Long read genome sequence of the mycoparasitic Pythium oligandrum ATCC 38472 isolated from sugarbeet rhizosphere.</title>
        <authorList>
            <person name="Gaulin E."/>
        </authorList>
    </citation>
    <scope>NUCLEOTIDE SEQUENCE</scope>
    <source>
        <strain evidence="4">ATCC 38472_TT</strain>
    </source>
</reference>
<keyword evidence="5" id="KW-1185">Reference proteome</keyword>
<evidence type="ECO:0000313" key="4">
    <source>
        <dbReference type="EMBL" id="TMW58780.1"/>
    </source>
</evidence>
<dbReference type="Proteomes" id="UP000794436">
    <property type="component" value="Unassembled WGS sequence"/>
</dbReference>
<comment type="caution">
    <text evidence="4">The sequence shown here is derived from an EMBL/GenBank/DDBJ whole genome shotgun (WGS) entry which is preliminary data.</text>
</comment>
<dbReference type="InterPro" id="IPR000595">
    <property type="entry name" value="cNMP-bd_dom"/>
</dbReference>
<accession>A0A8K1C957</accession>
<dbReference type="InterPro" id="IPR018490">
    <property type="entry name" value="cNMP-bd_dom_sf"/>
</dbReference>
<dbReference type="GO" id="GO:0044877">
    <property type="term" value="F:protein-containing complex binding"/>
    <property type="evidence" value="ECO:0007669"/>
    <property type="project" value="TreeGrafter"/>
</dbReference>
<feature type="domain" description="Cyclic nucleotide-binding" evidence="3">
    <location>
        <begin position="129"/>
        <end position="250"/>
    </location>
</feature>
<dbReference type="Gene3D" id="2.60.120.10">
    <property type="entry name" value="Jelly Rolls"/>
    <property type="match status" value="1"/>
</dbReference>
<dbReference type="SUPFAM" id="SSF51206">
    <property type="entry name" value="cAMP-binding domain-like"/>
    <property type="match status" value="1"/>
</dbReference>
<evidence type="ECO:0000259" key="3">
    <source>
        <dbReference type="PROSITE" id="PS50042"/>
    </source>
</evidence>
<dbReference type="Gene3D" id="1.10.287.630">
    <property type="entry name" value="Helix hairpin bin"/>
    <property type="match status" value="1"/>
</dbReference>
<evidence type="ECO:0000256" key="1">
    <source>
        <dbReference type="ARBA" id="ARBA00023286"/>
    </source>
</evidence>
<gene>
    <name evidence="4" type="ORF">Poli38472_006925</name>
</gene>
<keyword evidence="1" id="KW-0407">Ion channel</keyword>
<keyword evidence="2" id="KW-0812">Transmembrane</keyword>
<dbReference type="PROSITE" id="PS50042">
    <property type="entry name" value="CNMP_BINDING_3"/>
    <property type="match status" value="1"/>
</dbReference>
<name>A0A8K1C957_PYTOL</name>